<feature type="domain" description="PRORP" evidence="16">
    <location>
        <begin position="342"/>
        <end position="578"/>
    </location>
</feature>
<evidence type="ECO:0000256" key="15">
    <source>
        <dbReference type="ARBA" id="ARBA00044559"/>
    </source>
</evidence>
<sequence>MRPLPSYLIPKLGHLVSASLIKFQNRSLVFQHHILSLYKITVSPVSASSKYLSPVKHTETNKENAKAKTSKRTRTNGSLPFLPIFQAGAARRRAVLLSKMENKLSNKLEGSLTGKQLVPPSPLSIDGWKKLKDESINNSRFEVRMMEQMLSSESDINVAKSLLTFVAKESGSISYELLLKYLALCVNKNHTAEVYDVFDIMKVRFKSLETGAYSLLIKGLSGTDRWKECLTLLESLKQIVTPSSKNYGDAIFGAIHHKEATTGWELYEEMINKNLQPNLATLQTFFDYGKFHNDDNYKNKLSAVLLYLRDNQIYPNESLLKSIKSWFESVPGEKWKGSFTTINNSGECRSCQKHLESIQLSEDEYNELRTKVMKEVIEGRDVFKKTNPLDVSRKGNWGSACPCFVLIIDGIISRKSYKNAGTFEQLLEVVSHLAEQNLRLLLLGRKHMLKGTNSWERRHMAAIQEKADCFFTENISEDDPFLLYATLYSGNHCKFLSRDLMRDHKACLSDGIARRLFFKWQRGHQLLLSYYSPGKRIQFENVLNYDTIIQTTEDTWHIPYDEDEVERCSYEVPRKWLCLQKRD</sequence>
<dbReference type="EMBL" id="AFYH01017655">
    <property type="status" value="NOT_ANNOTATED_CDS"/>
    <property type="molecule type" value="Genomic_DNA"/>
</dbReference>
<dbReference type="GO" id="GO:0001682">
    <property type="term" value="P:tRNA 5'-leader removal"/>
    <property type="evidence" value="ECO:0007669"/>
    <property type="project" value="TreeGrafter"/>
</dbReference>
<dbReference type="GO" id="GO:0046872">
    <property type="term" value="F:metal ion binding"/>
    <property type="evidence" value="ECO:0007669"/>
    <property type="project" value="UniProtKB-KW"/>
</dbReference>
<dbReference type="FunCoup" id="H3BE72">
    <property type="interactions" value="2805"/>
</dbReference>
<dbReference type="InterPro" id="IPR031595">
    <property type="entry name" value="PRORP_C"/>
</dbReference>
<dbReference type="Pfam" id="PF16953">
    <property type="entry name" value="PRORP"/>
    <property type="match status" value="1"/>
</dbReference>
<evidence type="ECO:0000256" key="14">
    <source>
        <dbReference type="ARBA" id="ARBA00044536"/>
    </source>
</evidence>
<dbReference type="Gene3D" id="1.25.40.10">
    <property type="entry name" value="Tetratricopeptide repeat domain"/>
    <property type="match status" value="1"/>
</dbReference>
<keyword evidence="6" id="KW-0819">tRNA processing</keyword>
<accession>H3BE72</accession>
<dbReference type="GO" id="GO:0004526">
    <property type="term" value="F:ribonuclease P activity"/>
    <property type="evidence" value="ECO:0007669"/>
    <property type="project" value="UniProtKB-EC"/>
</dbReference>
<reference evidence="18" key="1">
    <citation type="submission" date="2011-08" db="EMBL/GenBank/DDBJ databases">
        <title>The draft genome of Latimeria chalumnae.</title>
        <authorList>
            <person name="Di Palma F."/>
            <person name="Alfoldi J."/>
            <person name="Johnson J."/>
            <person name="Berlin A."/>
            <person name="Gnerre S."/>
            <person name="Jaffe D."/>
            <person name="MacCallum I."/>
            <person name="Young S."/>
            <person name="Walker B.J."/>
            <person name="Lander E."/>
            <person name="Lindblad-Toh K."/>
        </authorList>
    </citation>
    <scope>NUCLEOTIDE SEQUENCE [LARGE SCALE GENOMIC DNA]</scope>
    <source>
        <strain evidence="18">Wild caught</strain>
    </source>
</reference>
<dbReference type="GO" id="GO:0097745">
    <property type="term" value="P:mitochondrial tRNA 5'-end processing"/>
    <property type="evidence" value="ECO:0007669"/>
    <property type="project" value="TreeGrafter"/>
</dbReference>
<evidence type="ECO:0000256" key="4">
    <source>
        <dbReference type="ARBA" id="ARBA00007626"/>
    </source>
</evidence>
<evidence type="ECO:0000313" key="18">
    <source>
        <dbReference type="Proteomes" id="UP000008672"/>
    </source>
</evidence>
<evidence type="ECO:0000256" key="1">
    <source>
        <dbReference type="ARBA" id="ARBA00000928"/>
    </source>
</evidence>
<gene>
    <name evidence="17" type="primary">PRORP</name>
</gene>
<comment type="similarity">
    <text evidence="4">Belongs to the PPR family. P subfamily.</text>
</comment>
<comment type="cofactor">
    <cofactor evidence="2">
        <name>Mg(2+)</name>
        <dbReference type="ChEBI" id="CHEBI:18420"/>
    </cofactor>
</comment>
<evidence type="ECO:0000256" key="5">
    <source>
        <dbReference type="ARBA" id="ARBA00012179"/>
    </source>
</evidence>
<dbReference type="InParanoid" id="H3BE72"/>
<evidence type="ECO:0000256" key="2">
    <source>
        <dbReference type="ARBA" id="ARBA00001946"/>
    </source>
</evidence>
<evidence type="ECO:0000256" key="9">
    <source>
        <dbReference type="ARBA" id="ARBA00022801"/>
    </source>
</evidence>
<protein>
    <recommendedName>
        <fullName evidence="14">Mitochondrial ribonuclease P catalytic subunit</fullName>
        <ecNumber evidence="5">3.1.26.5</ecNumber>
    </recommendedName>
    <alternativeName>
        <fullName evidence="15">Mitochondrial ribonuclease P protein 3</fullName>
    </alternativeName>
</protein>
<dbReference type="PANTHER" id="PTHR13547">
    <property type="match status" value="1"/>
</dbReference>
<dbReference type="EMBL" id="AFYH01017657">
    <property type="status" value="NOT_ANNOTATED_CDS"/>
    <property type="molecule type" value="Genomic_DNA"/>
</dbReference>
<evidence type="ECO:0000313" key="17">
    <source>
        <dbReference type="Ensembl" id="ENSLACP00000020193.1"/>
    </source>
</evidence>
<dbReference type="InterPro" id="IPR033495">
    <property type="entry name" value="MRPP3_PIN_dom"/>
</dbReference>
<reference evidence="17" key="3">
    <citation type="submission" date="2025-09" db="UniProtKB">
        <authorList>
            <consortium name="Ensembl"/>
        </authorList>
    </citation>
    <scope>IDENTIFICATION</scope>
</reference>
<dbReference type="EMBL" id="AFYH01017656">
    <property type="status" value="NOT_ANNOTATED_CDS"/>
    <property type="molecule type" value="Genomic_DNA"/>
</dbReference>
<evidence type="ECO:0000256" key="3">
    <source>
        <dbReference type="ARBA" id="ARBA00004173"/>
    </source>
</evidence>
<reference evidence="17" key="2">
    <citation type="submission" date="2025-08" db="UniProtKB">
        <authorList>
            <consortium name="Ensembl"/>
        </authorList>
    </citation>
    <scope>IDENTIFICATION</scope>
</reference>
<evidence type="ECO:0000256" key="6">
    <source>
        <dbReference type="ARBA" id="ARBA00022694"/>
    </source>
</evidence>
<dbReference type="AlphaFoldDB" id="H3BE72"/>
<dbReference type="GO" id="GO:0030678">
    <property type="term" value="C:mitochondrial ribonuclease P complex"/>
    <property type="evidence" value="ECO:0007669"/>
    <property type="project" value="TreeGrafter"/>
</dbReference>
<dbReference type="Gene3D" id="3.40.50.11980">
    <property type="match status" value="1"/>
</dbReference>
<dbReference type="GeneTree" id="ENSGT00390000002201"/>
<evidence type="ECO:0000256" key="10">
    <source>
        <dbReference type="ARBA" id="ARBA00022833"/>
    </source>
</evidence>
<proteinExistence type="inferred from homology"/>
<dbReference type="HOGENOM" id="CLU_033070_1_0_1"/>
<evidence type="ECO:0000256" key="7">
    <source>
        <dbReference type="ARBA" id="ARBA00022722"/>
    </source>
</evidence>
<comment type="subcellular location">
    <subcellularLocation>
        <location evidence="3">Mitochondrion</location>
    </subcellularLocation>
</comment>
<keyword evidence="7" id="KW-0540">Nuclease</keyword>
<dbReference type="Ensembl" id="ENSLACT00000020333.1">
    <property type="protein sequence ID" value="ENSLACP00000020193.1"/>
    <property type="gene ID" value="ENSLACG00000017748.1"/>
</dbReference>
<evidence type="ECO:0000256" key="11">
    <source>
        <dbReference type="ARBA" id="ARBA00022842"/>
    </source>
</evidence>
<dbReference type="EMBL" id="AFYH01017658">
    <property type="status" value="NOT_ANNOTATED_CDS"/>
    <property type="molecule type" value="Genomic_DNA"/>
</dbReference>
<keyword evidence="8" id="KW-0479">Metal-binding</keyword>
<name>H3BE72_LATCH</name>
<dbReference type="eggNOG" id="ENOG502QRKG">
    <property type="taxonomic scope" value="Eukaryota"/>
</dbReference>
<dbReference type="FunFam" id="1.25.40.10:FF:001403">
    <property type="entry name" value="Mitochondrial ribonuclease P protein 3-like Protein"/>
    <property type="match status" value="1"/>
</dbReference>
<organism evidence="17 18">
    <name type="scientific">Latimeria chalumnae</name>
    <name type="common">Coelacanth</name>
    <dbReference type="NCBI Taxonomy" id="7897"/>
    <lineage>
        <taxon>Eukaryota</taxon>
        <taxon>Metazoa</taxon>
        <taxon>Chordata</taxon>
        <taxon>Craniata</taxon>
        <taxon>Vertebrata</taxon>
        <taxon>Euteleostomi</taxon>
        <taxon>Coelacanthiformes</taxon>
        <taxon>Coelacanthidae</taxon>
        <taxon>Latimeria</taxon>
    </lineage>
</organism>
<dbReference type="OMA" id="VKEPIRY"/>
<dbReference type="Bgee" id="ENSLACG00000017748">
    <property type="expression patterns" value="Expressed in chordate pharynx and 6 other cell types or tissues"/>
</dbReference>
<keyword evidence="12" id="KW-0809">Transit peptide</keyword>
<dbReference type="PANTHER" id="PTHR13547:SF1">
    <property type="entry name" value="MITOCHONDRIAL RIBONUCLEASE P CATALYTIC SUBUNIT"/>
    <property type="match status" value="1"/>
</dbReference>
<evidence type="ECO:0000259" key="16">
    <source>
        <dbReference type="Pfam" id="PF16953"/>
    </source>
</evidence>
<dbReference type="STRING" id="7897.ENSLACP00000020193"/>
<evidence type="ECO:0000256" key="8">
    <source>
        <dbReference type="ARBA" id="ARBA00022723"/>
    </source>
</evidence>
<evidence type="ECO:0000256" key="13">
    <source>
        <dbReference type="ARBA" id="ARBA00023128"/>
    </source>
</evidence>
<keyword evidence="18" id="KW-1185">Reference proteome</keyword>
<keyword evidence="9" id="KW-0378">Hydrolase</keyword>
<evidence type="ECO:0000256" key="12">
    <source>
        <dbReference type="ARBA" id="ARBA00022946"/>
    </source>
</evidence>
<keyword evidence="11" id="KW-0460">Magnesium</keyword>
<keyword evidence="13" id="KW-0496">Mitochondrion</keyword>
<dbReference type="CDD" id="cd18718">
    <property type="entry name" value="PIN_PRORP"/>
    <property type="match status" value="1"/>
</dbReference>
<dbReference type="Proteomes" id="UP000008672">
    <property type="component" value="Unassembled WGS sequence"/>
</dbReference>
<dbReference type="EC" id="3.1.26.5" evidence="5"/>
<comment type="catalytic activity">
    <reaction evidence="1">
        <text>Endonucleolytic cleavage of RNA, removing 5'-extranucleotides from tRNA precursor.</text>
        <dbReference type="EC" id="3.1.26.5"/>
    </reaction>
</comment>
<keyword evidence="10" id="KW-0862">Zinc</keyword>
<dbReference type="InterPro" id="IPR011990">
    <property type="entry name" value="TPR-like_helical_dom_sf"/>
</dbReference>